<accession>A0A517P7Z0</accession>
<proteinExistence type="predicted"/>
<dbReference type="EMBL" id="CP036265">
    <property type="protein sequence ID" value="QDT15491.1"/>
    <property type="molecule type" value="Genomic_DNA"/>
</dbReference>
<dbReference type="PANTHER" id="PTHR34203:SF15">
    <property type="entry name" value="SLL1173 PROTEIN"/>
    <property type="match status" value="1"/>
</dbReference>
<dbReference type="PANTHER" id="PTHR34203">
    <property type="entry name" value="METHYLTRANSFERASE, FKBM FAMILY PROTEIN"/>
    <property type="match status" value="1"/>
</dbReference>
<dbReference type="NCBIfam" id="TIGR01444">
    <property type="entry name" value="fkbM_fam"/>
    <property type="match status" value="1"/>
</dbReference>
<evidence type="ECO:0000259" key="1">
    <source>
        <dbReference type="Pfam" id="PF05050"/>
    </source>
</evidence>
<keyword evidence="3" id="KW-1185">Reference proteome</keyword>
<dbReference type="InterPro" id="IPR052514">
    <property type="entry name" value="SAM-dependent_MTase"/>
</dbReference>
<evidence type="ECO:0000313" key="2">
    <source>
        <dbReference type="EMBL" id="QDT15491.1"/>
    </source>
</evidence>
<feature type="domain" description="Methyltransferase FkbM" evidence="1">
    <location>
        <begin position="92"/>
        <end position="259"/>
    </location>
</feature>
<organism evidence="2 3">
    <name type="scientific">Alienimonas californiensis</name>
    <dbReference type="NCBI Taxonomy" id="2527989"/>
    <lineage>
        <taxon>Bacteria</taxon>
        <taxon>Pseudomonadati</taxon>
        <taxon>Planctomycetota</taxon>
        <taxon>Planctomycetia</taxon>
        <taxon>Planctomycetales</taxon>
        <taxon>Planctomycetaceae</taxon>
        <taxon>Alienimonas</taxon>
    </lineage>
</organism>
<dbReference type="Pfam" id="PF05050">
    <property type="entry name" value="Methyltransf_21"/>
    <property type="match status" value="1"/>
</dbReference>
<reference evidence="2 3" key="1">
    <citation type="submission" date="2019-02" db="EMBL/GenBank/DDBJ databases">
        <title>Deep-cultivation of Planctomycetes and their phenomic and genomic characterization uncovers novel biology.</title>
        <authorList>
            <person name="Wiegand S."/>
            <person name="Jogler M."/>
            <person name="Boedeker C."/>
            <person name="Pinto D."/>
            <person name="Vollmers J."/>
            <person name="Rivas-Marin E."/>
            <person name="Kohn T."/>
            <person name="Peeters S.H."/>
            <person name="Heuer A."/>
            <person name="Rast P."/>
            <person name="Oberbeckmann S."/>
            <person name="Bunk B."/>
            <person name="Jeske O."/>
            <person name="Meyerdierks A."/>
            <person name="Storesund J.E."/>
            <person name="Kallscheuer N."/>
            <person name="Luecker S."/>
            <person name="Lage O.M."/>
            <person name="Pohl T."/>
            <person name="Merkel B.J."/>
            <person name="Hornburger P."/>
            <person name="Mueller R.-W."/>
            <person name="Bruemmer F."/>
            <person name="Labrenz M."/>
            <person name="Spormann A.M."/>
            <person name="Op den Camp H."/>
            <person name="Overmann J."/>
            <person name="Amann R."/>
            <person name="Jetten M.S.M."/>
            <person name="Mascher T."/>
            <person name="Medema M.H."/>
            <person name="Devos D.P."/>
            <person name="Kaster A.-K."/>
            <person name="Ovreas L."/>
            <person name="Rohde M."/>
            <person name="Galperin M.Y."/>
            <person name="Jogler C."/>
        </authorList>
    </citation>
    <scope>NUCLEOTIDE SEQUENCE [LARGE SCALE GENOMIC DNA]</scope>
    <source>
        <strain evidence="2 3">CA12</strain>
    </source>
</reference>
<dbReference type="RefSeq" id="WP_165700622.1">
    <property type="nucleotide sequence ID" value="NZ_CP036265.1"/>
</dbReference>
<dbReference type="KEGG" id="acaf:CA12_15760"/>
<evidence type="ECO:0000313" key="3">
    <source>
        <dbReference type="Proteomes" id="UP000318741"/>
    </source>
</evidence>
<gene>
    <name evidence="2" type="ORF">CA12_15760</name>
</gene>
<dbReference type="Gene3D" id="3.40.50.150">
    <property type="entry name" value="Vaccinia Virus protein VP39"/>
    <property type="match status" value="1"/>
</dbReference>
<dbReference type="Proteomes" id="UP000318741">
    <property type="component" value="Chromosome"/>
</dbReference>
<dbReference type="AlphaFoldDB" id="A0A517P7Z0"/>
<dbReference type="InterPro" id="IPR029063">
    <property type="entry name" value="SAM-dependent_MTases_sf"/>
</dbReference>
<name>A0A517P7Z0_9PLAN</name>
<dbReference type="InterPro" id="IPR006342">
    <property type="entry name" value="FkbM_mtfrase"/>
</dbReference>
<dbReference type="SUPFAM" id="SSF53335">
    <property type="entry name" value="S-adenosyl-L-methionine-dependent methyltransferases"/>
    <property type="match status" value="1"/>
</dbReference>
<sequence>MSHALLWIAGKLPRGLIRAVSRSQWRHPLIRKGVERLYDLFRGRDGVIQGGVGAGLRFNPGPSHAGYLLGTTEPEIQRLLAELINPGDTVADVGANVGYLTTLAARLVGGETSGGGRVVAIEPLEENVRWIRHNVALNAGEERFGRIDVRCEALGAADGTATFQLSEVSTWGRLESAGSAPNQPAGTRQVPVRSLDSLRAEGVFGEPPSLALLKIDVEGAEADVLAGGRETLRALRPLLLVELHGTAPAVAAELDRAGYHAAVVGGAGVAAADAPWAAYLLAAPRDDAALCARVDRLCAAAAETR</sequence>
<protein>
    <submittedName>
        <fullName evidence="2">Vibrio cholerae RfbT protein</fullName>
    </submittedName>
</protein>